<dbReference type="InterPro" id="IPR001932">
    <property type="entry name" value="PPM-type_phosphatase-like_dom"/>
</dbReference>
<dbReference type="InterPro" id="IPR052016">
    <property type="entry name" value="Bact_Sigma-Reg"/>
</dbReference>
<feature type="domain" description="HAMP" evidence="4">
    <location>
        <begin position="713"/>
        <end position="765"/>
    </location>
</feature>
<comment type="caution">
    <text evidence="5">The sequence shown here is derived from an EMBL/GenBank/DDBJ whole genome shotgun (WGS) entry which is preliminary data.</text>
</comment>
<dbReference type="PROSITE" id="PS50885">
    <property type="entry name" value="HAMP"/>
    <property type="match status" value="1"/>
</dbReference>
<dbReference type="GO" id="GO:0016791">
    <property type="term" value="F:phosphatase activity"/>
    <property type="evidence" value="ECO:0007669"/>
    <property type="project" value="TreeGrafter"/>
</dbReference>
<gene>
    <name evidence="5" type="ORF">OZSIB_0175</name>
</gene>
<keyword evidence="3" id="KW-0812">Transmembrane</keyword>
<dbReference type="GO" id="GO:0016020">
    <property type="term" value="C:membrane"/>
    <property type="evidence" value="ECO:0007669"/>
    <property type="project" value="InterPro"/>
</dbReference>
<feature type="transmembrane region" description="Helical" evidence="3">
    <location>
        <begin position="20"/>
        <end position="42"/>
    </location>
</feature>
<organism evidence="5 6">
    <name type="scientific">Candidatus Ozemobacter sibiricus</name>
    <dbReference type="NCBI Taxonomy" id="2268124"/>
    <lineage>
        <taxon>Bacteria</taxon>
        <taxon>Candidatus Ozemobacteria</taxon>
        <taxon>Candidatus Ozemobacterales</taxon>
        <taxon>Candidatus Ozemobacteraceae</taxon>
        <taxon>Candidatus Ozemobacter</taxon>
    </lineage>
</organism>
<evidence type="ECO:0000256" key="2">
    <source>
        <dbReference type="SAM" id="MobiDB-lite"/>
    </source>
</evidence>
<dbReference type="EMBL" id="QOQW01000014">
    <property type="protein sequence ID" value="RCK79304.1"/>
    <property type="molecule type" value="Genomic_DNA"/>
</dbReference>
<keyword evidence="3" id="KW-1133">Transmembrane helix</keyword>
<feature type="transmembrane region" description="Helical" evidence="3">
    <location>
        <begin position="359"/>
        <end position="379"/>
    </location>
</feature>
<evidence type="ECO:0000256" key="1">
    <source>
        <dbReference type="ARBA" id="ARBA00022801"/>
    </source>
</evidence>
<feature type="transmembrane region" description="Helical" evidence="3">
    <location>
        <begin position="693"/>
        <end position="716"/>
    </location>
</feature>
<evidence type="ECO:0000313" key="5">
    <source>
        <dbReference type="EMBL" id="RCK79304.1"/>
    </source>
</evidence>
<evidence type="ECO:0000313" key="6">
    <source>
        <dbReference type="Proteomes" id="UP000252355"/>
    </source>
</evidence>
<keyword evidence="3" id="KW-0472">Membrane</keyword>
<dbReference type="SMART" id="SM00304">
    <property type="entry name" value="HAMP"/>
    <property type="match status" value="1"/>
</dbReference>
<dbReference type="AlphaFoldDB" id="A0A367ZME7"/>
<proteinExistence type="predicted"/>
<evidence type="ECO:0000259" key="4">
    <source>
        <dbReference type="PROSITE" id="PS50885"/>
    </source>
</evidence>
<dbReference type="Pfam" id="PF07228">
    <property type="entry name" value="SpoIIE"/>
    <property type="match status" value="1"/>
</dbReference>
<dbReference type="PANTHER" id="PTHR43156">
    <property type="entry name" value="STAGE II SPORULATION PROTEIN E-RELATED"/>
    <property type="match status" value="1"/>
</dbReference>
<dbReference type="PANTHER" id="PTHR43156:SF2">
    <property type="entry name" value="STAGE II SPORULATION PROTEIN E"/>
    <property type="match status" value="1"/>
</dbReference>
<evidence type="ECO:0000256" key="3">
    <source>
        <dbReference type="SAM" id="Phobius"/>
    </source>
</evidence>
<dbReference type="Pfam" id="PF00672">
    <property type="entry name" value="HAMP"/>
    <property type="match status" value="1"/>
</dbReference>
<dbReference type="SUPFAM" id="SSF158472">
    <property type="entry name" value="HAMP domain-like"/>
    <property type="match status" value="1"/>
</dbReference>
<protein>
    <submittedName>
        <fullName evidence="5">Serine phosphatase RsbU, regulator of sigma subunit</fullName>
    </submittedName>
</protein>
<reference evidence="5 6" key="1">
    <citation type="submission" date="2018-05" db="EMBL/GenBank/DDBJ databases">
        <title>A metagenomic window into the 2 km-deep terrestrial subsurface aquifer revealed taxonomically and functionally diverse microbial community comprising novel uncultured bacterial lineages.</title>
        <authorList>
            <person name="Kadnikov V.V."/>
            <person name="Mardanov A.V."/>
            <person name="Beletsky A.V."/>
            <person name="Banks D."/>
            <person name="Pimenov N.V."/>
            <person name="Frank Y.A."/>
            <person name="Karnachuk O.V."/>
            <person name="Ravin N.V."/>
        </authorList>
    </citation>
    <scope>NUCLEOTIDE SEQUENCE [LARGE SCALE GENOMIC DNA]</scope>
    <source>
        <strain evidence="5">BY5</strain>
    </source>
</reference>
<dbReference type="InterPro" id="IPR036457">
    <property type="entry name" value="PPM-type-like_dom_sf"/>
</dbReference>
<dbReference type="GO" id="GO:0007165">
    <property type="term" value="P:signal transduction"/>
    <property type="evidence" value="ECO:0007669"/>
    <property type="project" value="InterPro"/>
</dbReference>
<name>A0A367ZME7_9BACT</name>
<keyword evidence="1" id="KW-0378">Hydrolase</keyword>
<dbReference type="Gene3D" id="6.10.340.10">
    <property type="match status" value="1"/>
</dbReference>
<accession>A0A367ZME7</accession>
<sequence>MTTTPLATAGERRPGALRTWLLLTLVGGVPLLLADFGLGALLEARRETARHLTWAALDDLLVELQPLADPGEAVRRSWRAMIRQALRQPQPLPFLRARLRAQARRFPGLATFLLFGADDRLVMQVGGREPAGPAEALMAALRRDRGRVAGRLAAHAEAVTALLGGEPAALAALETAPGWLAFPERTRKAGVFFHVAPSWGLLAFFHRSAEGAPSTSGTTEGDGAGPAPALEPGPLLGLRRAVLTRSTPDRSVFLYDRQARRLVAGPLGGPRHALDAIGARSVHEPGTRLRQGGYLWAVLGVDARYLLVAAAPDDGGAADHELREAFRWGAAALLVGLGAVLFFLTVSSQRPFVSIRWKILGLFGLTALIPSTILGFLAWEHLHQRRQILRQEGWRRLADLLHDFDDKLRLGQSEAAAHLRGLVRRACGDAGPRFPVDLARLARTVEHQLPPLRARGGFLWRPGESLLVIGRTTHGHPVLGMLAASLLGAGSVGSVAGPAAAGAAPGGAGALLPARAAVAGPEAWPAIAPMAWPMGTVAPFGWGREQGFLFVDRIDPAGANPAWIVLYWRYEDLVDFTLRRFLPGRPLEDGTRLVAVRETPVYRVTGAGRTPERPVTVQAVFPLRPHLRANRLLRTFFHTLRRRGQLTIGVISCEGQPRLIAGRPGQQLRGRWLLAFTPAAPVEAAVDALRRRLWWSVVGVVAFTALLAHLLAGAVLGPVTALGEGVRDLAARRYDRRLPPGDRDELGELAAAFNRLLERSEELDLGRAVQERLWPPSVLVAGEWAVAGYSLPATELGGDYFDYVAEADGSLTVLLGDVSGHGVPASLIMAMAKATVLAARRQRVPTAELLATLNEVIHSTMDKRVFLPMTLIRTGAGAGELEIFNCGHTYPYLRTVDGRLRDLAARGFPIGIRPNVKVEPRRLVLQPGERLLCYTDGLAESLSRAKGRSGFDELLPHLIRWSGEPLEQAARRLVEGHPCVQAGHPRPDDFTVIVLERRG</sequence>
<dbReference type="Gene3D" id="3.60.40.10">
    <property type="entry name" value="PPM-type phosphatase domain"/>
    <property type="match status" value="1"/>
</dbReference>
<dbReference type="Proteomes" id="UP000252355">
    <property type="component" value="Unassembled WGS sequence"/>
</dbReference>
<dbReference type="SUPFAM" id="SSF81606">
    <property type="entry name" value="PP2C-like"/>
    <property type="match status" value="1"/>
</dbReference>
<feature type="region of interest" description="Disordered" evidence="2">
    <location>
        <begin position="212"/>
        <end position="233"/>
    </location>
</feature>
<dbReference type="SMART" id="SM00331">
    <property type="entry name" value="PP2C_SIG"/>
    <property type="match status" value="1"/>
</dbReference>
<feature type="transmembrane region" description="Helical" evidence="3">
    <location>
        <begin position="328"/>
        <end position="347"/>
    </location>
</feature>
<dbReference type="CDD" id="cd06225">
    <property type="entry name" value="HAMP"/>
    <property type="match status" value="1"/>
</dbReference>
<dbReference type="InterPro" id="IPR003660">
    <property type="entry name" value="HAMP_dom"/>
</dbReference>